<evidence type="ECO:0000313" key="1">
    <source>
        <dbReference type="EMBL" id="KKT44376.1"/>
    </source>
</evidence>
<dbReference type="Proteomes" id="UP000033861">
    <property type="component" value="Unassembled WGS sequence"/>
</dbReference>
<reference evidence="1 2" key="1">
    <citation type="journal article" date="2015" name="Nature">
        <title>rRNA introns, odd ribosomes, and small enigmatic genomes across a large radiation of phyla.</title>
        <authorList>
            <person name="Brown C.T."/>
            <person name="Hug L.A."/>
            <person name="Thomas B.C."/>
            <person name="Sharon I."/>
            <person name="Castelle C.J."/>
            <person name="Singh A."/>
            <person name="Wilkins M.J."/>
            <person name="Williams K.H."/>
            <person name="Banfield J.F."/>
        </authorList>
    </citation>
    <scope>NUCLEOTIDE SEQUENCE [LARGE SCALE GENOMIC DNA]</scope>
</reference>
<sequence length="46" mass="5134">MKKYWLLILALIIGFGLRVYNLSDLPNGLTWDEAAPAKMNSAQLSP</sequence>
<evidence type="ECO:0000313" key="2">
    <source>
        <dbReference type="Proteomes" id="UP000033861"/>
    </source>
</evidence>
<proteinExistence type="predicted"/>
<dbReference type="AlphaFoldDB" id="A0A0G1HAE8"/>
<gene>
    <name evidence="1" type="ORF">UW35_C0049G0001</name>
</gene>
<dbReference type="EMBL" id="LCHZ01000049">
    <property type="protein sequence ID" value="KKT44376.1"/>
    <property type="molecule type" value="Genomic_DNA"/>
</dbReference>
<organism evidence="1 2">
    <name type="scientific">Candidatus Collierbacteria bacterium GW2011_GWF2_44_15</name>
    <dbReference type="NCBI Taxonomy" id="1618404"/>
    <lineage>
        <taxon>Bacteria</taxon>
        <taxon>Candidatus Collieribacteriota</taxon>
    </lineage>
</organism>
<name>A0A0G1HAE8_9BACT</name>
<comment type="caution">
    <text evidence="1">The sequence shown here is derived from an EMBL/GenBank/DDBJ whole genome shotgun (WGS) entry which is preliminary data.</text>
</comment>
<protein>
    <submittedName>
        <fullName evidence="1">Uncharacterized protein</fullName>
    </submittedName>
</protein>
<dbReference type="STRING" id="1618404.UW35_C0049G0001"/>
<accession>A0A0G1HAE8</accession>